<feature type="non-terminal residue" evidence="1">
    <location>
        <position position="96"/>
    </location>
</feature>
<proteinExistence type="predicted"/>
<accession>A0AAD8A282</accession>
<reference evidence="1" key="2">
    <citation type="submission" date="2023-05" db="EMBL/GenBank/DDBJ databases">
        <authorList>
            <person name="Fouks B."/>
        </authorList>
    </citation>
    <scope>NUCLEOTIDE SEQUENCE</scope>
    <source>
        <strain evidence="1">Stay&amp;Tobe</strain>
        <tissue evidence="1">Testes</tissue>
    </source>
</reference>
<gene>
    <name evidence="1" type="ORF">L9F63_016161</name>
</gene>
<feature type="non-terminal residue" evidence="1">
    <location>
        <position position="1"/>
    </location>
</feature>
<name>A0AAD8A282_DIPPU</name>
<sequence>HSTLHDGRRYFLKCTLLKKNEIAGKLSYINTYFGFLPHAIISLKKSQVRLVEQLQIVDKVVNDLSRAHGKRFVWSVLADNSQSFLLENLRQALIVK</sequence>
<comment type="caution">
    <text evidence="1">The sequence shown here is derived from an EMBL/GenBank/DDBJ whole genome shotgun (WGS) entry which is preliminary data.</text>
</comment>
<organism evidence="1 2">
    <name type="scientific">Diploptera punctata</name>
    <name type="common">Pacific beetle cockroach</name>
    <dbReference type="NCBI Taxonomy" id="6984"/>
    <lineage>
        <taxon>Eukaryota</taxon>
        <taxon>Metazoa</taxon>
        <taxon>Ecdysozoa</taxon>
        <taxon>Arthropoda</taxon>
        <taxon>Hexapoda</taxon>
        <taxon>Insecta</taxon>
        <taxon>Pterygota</taxon>
        <taxon>Neoptera</taxon>
        <taxon>Polyneoptera</taxon>
        <taxon>Dictyoptera</taxon>
        <taxon>Blattodea</taxon>
        <taxon>Blaberoidea</taxon>
        <taxon>Blaberidae</taxon>
        <taxon>Diplopterinae</taxon>
        <taxon>Diploptera</taxon>
    </lineage>
</organism>
<protein>
    <submittedName>
        <fullName evidence="1">Uncharacterized protein</fullName>
    </submittedName>
</protein>
<dbReference type="Proteomes" id="UP001233999">
    <property type="component" value="Unassembled WGS sequence"/>
</dbReference>
<dbReference type="AlphaFoldDB" id="A0AAD8A282"/>
<evidence type="ECO:0000313" key="2">
    <source>
        <dbReference type="Proteomes" id="UP001233999"/>
    </source>
</evidence>
<dbReference type="EMBL" id="JASPKZ010004195">
    <property type="protein sequence ID" value="KAJ9590775.1"/>
    <property type="molecule type" value="Genomic_DNA"/>
</dbReference>
<reference evidence="1" key="1">
    <citation type="journal article" date="2023" name="IScience">
        <title>Live-bearing cockroach genome reveals convergent evolutionary mechanisms linked to viviparity in insects and beyond.</title>
        <authorList>
            <person name="Fouks B."/>
            <person name="Harrison M.C."/>
            <person name="Mikhailova A.A."/>
            <person name="Marchal E."/>
            <person name="English S."/>
            <person name="Carruthers M."/>
            <person name="Jennings E.C."/>
            <person name="Chiamaka E.L."/>
            <person name="Frigard R.A."/>
            <person name="Pippel M."/>
            <person name="Attardo G.M."/>
            <person name="Benoit J.B."/>
            <person name="Bornberg-Bauer E."/>
            <person name="Tobe S.S."/>
        </authorList>
    </citation>
    <scope>NUCLEOTIDE SEQUENCE</scope>
    <source>
        <strain evidence="1">Stay&amp;Tobe</strain>
    </source>
</reference>
<evidence type="ECO:0000313" key="1">
    <source>
        <dbReference type="EMBL" id="KAJ9590775.1"/>
    </source>
</evidence>
<keyword evidence="2" id="KW-1185">Reference proteome</keyword>